<evidence type="ECO:0000313" key="2">
    <source>
        <dbReference type="Proteomes" id="UP000499080"/>
    </source>
</evidence>
<sequence>MIHQPRPFYCVSSSGVVTTLGNQFICDCRMRWLIGRRLPYEFTPTCAVPKSLAGKSVHHVDFRDFRC</sequence>
<gene>
    <name evidence="1" type="ORF">AVEN_111115_1</name>
</gene>
<dbReference type="Gene3D" id="3.80.10.10">
    <property type="entry name" value="Ribonuclease Inhibitor"/>
    <property type="match status" value="1"/>
</dbReference>
<accession>A0A4Y2AE09</accession>
<dbReference type="InterPro" id="IPR032675">
    <property type="entry name" value="LRR_dom_sf"/>
</dbReference>
<organism evidence="1 2">
    <name type="scientific">Araneus ventricosus</name>
    <name type="common">Orbweaver spider</name>
    <name type="synonym">Epeira ventricosa</name>
    <dbReference type="NCBI Taxonomy" id="182803"/>
    <lineage>
        <taxon>Eukaryota</taxon>
        <taxon>Metazoa</taxon>
        <taxon>Ecdysozoa</taxon>
        <taxon>Arthropoda</taxon>
        <taxon>Chelicerata</taxon>
        <taxon>Arachnida</taxon>
        <taxon>Araneae</taxon>
        <taxon>Araneomorphae</taxon>
        <taxon>Entelegynae</taxon>
        <taxon>Araneoidea</taxon>
        <taxon>Araneidae</taxon>
        <taxon>Araneus</taxon>
    </lineage>
</organism>
<name>A0A4Y2AE09_ARAVE</name>
<keyword evidence="2" id="KW-1185">Reference proteome</keyword>
<protein>
    <submittedName>
        <fullName evidence="1">Uncharacterized protein</fullName>
    </submittedName>
</protein>
<dbReference type="Proteomes" id="UP000499080">
    <property type="component" value="Unassembled WGS sequence"/>
</dbReference>
<evidence type="ECO:0000313" key="1">
    <source>
        <dbReference type="EMBL" id="GBL77455.1"/>
    </source>
</evidence>
<comment type="caution">
    <text evidence="1">The sequence shown here is derived from an EMBL/GenBank/DDBJ whole genome shotgun (WGS) entry which is preliminary data.</text>
</comment>
<reference evidence="1 2" key="1">
    <citation type="journal article" date="2019" name="Sci. Rep.">
        <title>Orb-weaving spider Araneus ventricosus genome elucidates the spidroin gene catalogue.</title>
        <authorList>
            <person name="Kono N."/>
            <person name="Nakamura H."/>
            <person name="Ohtoshi R."/>
            <person name="Moran D.A.P."/>
            <person name="Shinohara A."/>
            <person name="Yoshida Y."/>
            <person name="Fujiwara M."/>
            <person name="Mori M."/>
            <person name="Tomita M."/>
            <person name="Arakawa K."/>
        </authorList>
    </citation>
    <scope>NUCLEOTIDE SEQUENCE [LARGE SCALE GENOMIC DNA]</scope>
</reference>
<dbReference type="OrthoDB" id="10487889at2759"/>
<proteinExistence type="predicted"/>
<dbReference type="EMBL" id="BGPR01080122">
    <property type="protein sequence ID" value="GBL77455.1"/>
    <property type="molecule type" value="Genomic_DNA"/>
</dbReference>
<dbReference type="AlphaFoldDB" id="A0A4Y2AE09"/>